<dbReference type="OrthoDB" id="531718at2"/>
<organism evidence="3 4">
    <name type="scientific">Marinomonas arctica</name>
    <dbReference type="NCBI Taxonomy" id="383750"/>
    <lineage>
        <taxon>Bacteria</taxon>
        <taxon>Pseudomonadati</taxon>
        <taxon>Pseudomonadota</taxon>
        <taxon>Gammaproteobacteria</taxon>
        <taxon>Oceanospirillales</taxon>
        <taxon>Oceanospirillaceae</taxon>
        <taxon>Marinomonas</taxon>
    </lineage>
</organism>
<gene>
    <name evidence="3" type="ORF">IBG28_02570</name>
</gene>
<proteinExistence type="predicted"/>
<dbReference type="InterPro" id="IPR025507">
    <property type="entry name" value="DUF4394"/>
</dbReference>
<dbReference type="AlphaFoldDB" id="A0A7H1J7U4"/>
<evidence type="ECO:0000313" key="4">
    <source>
        <dbReference type="Proteomes" id="UP000516370"/>
    </source>
</evidence>
<keyword evidence="4" id="KW-1185">Reference proteome</keyword>
<dbReference type="EMBL" id="CP061081">
    <property type="protein sequence ID" value="QNT06560.1"/>
    <property type="molecule type" value="Genomic_DNA"/>
</dbReference>
<dbReference type="Proteomes" id="UP000516370">
    <property type="component" value="Chromosome"/>
</dbReference>
<evidence type="ECO:0000259" key="2">
    <source>
        <dbReference type="Pfam" id="PF14339"/>
    </source>
</evidence>
<dbReference type="RefSeq" id="WP_111608351.1">
    <property type="nucleotide sequence ID" value="NZ_BMLJ01000017.1"/>
</dbReference>
<sequence>MRKIRSLCFVMLMLSGTLQAQSIQEIAPDAELPENMLALLSNNRLIKFNVAHPDSIISRVSLQGFKQQDERVVGIDYRVAYGVLYAVSNTGQVYTVNTDSGQVTPMGEPSQQVVLEGALYGVDFNPAADRIRVVTDASVNSRMHPETGLYVDNNPDLAGVQLDGSLQYSLDDVSYGVAPHLVAAAYTYNAKNSKLTTNFAIDAVQGALVTQGTRETDKEQVSPNTGRLYTVGKLATGPVADAHFDIADVTNAAYVALSAQENSSYILYKINLGNAQLMKIGEIASGQPIVGIAIEP</sequence>
<feature type="domain" description="DUF4394" evidence="2">
    <location>
        <begin position="44"/>
        <end position="293"/>
    </location>
</feature>
<evidence type="ECO:0000256" key="1">
    <source>
        <dbReference type="SAM" id="SignalP"/>
    </source>
</evidence>
<evidence type="ECO:0000313" key="3">
    <source>
        <dbReference type="EMBL" id="QNT06560.1"/>
    </source>
</evidence>
<keyword evidence="1" id="KW-0732">Signal</keyword>
<dbReference type="KEGG" id="mard:IBG28_02570"/>
<name>A0A7H1J7U4_9GAMM</name>
<feature type="chain" id="PRO_5028877386" evidence="1">
    <location>
        <begin position="21"/>
        <end position="296"/>
    </location>
</feature>
<accession>A0A7H1J7U4</accession>
<feature type="signal peptide" evidence="1">
    <location>
        <begin position="1"/>
        <end position="20"/>
    </location>
</feature>
<protein>
    <submittedName>
        <fullName evidence="3">DUF4394 domain-containing protein</fullName>
    </submittedName>
</protein>
<reference evidence="3 4" key="1">
    <citation type="submission" date="2020-09" db="EMBL/GenBank/DDBJ databases">
        <title>Complete genome sequence of an Arctic sea ice bacterium Marinomonas arctica BSI20414.</title>
        <authorList>
            <person name="Liao L."/>
            <person name="Chen B."/>
        </authorList>
    </citation>
    <scope>NUCLEOTIDE SEQUENCE [LARGE SCALE GENOMIC DNA]</scope>
    <source>
        <strain evidence="3 4">BSI20414</strain>
    </source>
</reference>
<dbReference type="Pfam" id="PF14339">
    <property type="entry name" value="DUF4394"/>
    <property type="match status" value="1"/>
</dbReference>